<dbReference type="SUPFAM" id="SSF56059">
    <property type="entry name" value="Glutathione synthetase ATP-binding domain-like"/>
    <property type="match status" value="1"/>
</dbReference>
<dbReference type="PROSITE" id="PS50975">
    <property type="entry name" value="ATP_GRASP"/>
    <property type="match status" value="1"/>
</dbReference>
<dbReference type="GO" id="GO:0005524">
    <property type="term" value="F:ATP binding"/>
    <property type="evidence" value="ECO:0007669"/>
    <property type="project" value="UniProtKB-UniRule"/>
</dbReference>
<proteinExistence type="predicted"/>
<name>A0A927BP43_9BACL</name>
<evidence type="ECO:0000256" key="1">
    <source>
        <dbReference type="PROSITE-ProRule" id="PRU00409"/>
    </source>
</evidence>
<dbReference type="InterPro" id="IPR026838">
    <property type="entry name" value="YheC/D"/>
</dbReference>
<dbReference type="InterPro" id="IPR011761">
    <property type="entry name" value="ATP-grasp"/>
</dbReference>
<dbReference type="GO" id="GO:0046872">
    <property type="term" value="F:metal ion binding"/>
    <property type="evidence" value="ECO:0007669"/>
    <property type="project" value="InterPro"/>
</dbReference>
<dbReference type="Pfam" id="PF14398">
    <property type="entry name" value="ATPgrasp_YheCD"/>
    <property type="match status" value="1"/>
</dbReference>
<feature type="domain" description="ATP-grasp" evidence="2">
    <location>
        <begin position="11"/>
        <end position="243"/>
    </location>
</feature>
<dbReference type="Gene3D" id="3.30.470.20">
    <property type="entry name" value="ATP-grasp fold, B domain"/>
    <property type="match status" value="1"/>
</dbReference>
<evidence type="ECO:0000313" key="4">
    <source>
        <dbReference type="Proteomes" id="UP000621560"/>
    </source>
</evidence>
<gene>
    <name evidence="3" type="ORF">IDH44_00570</name>
</gene>
<organism evidence="3 4">
    <name type="scientific">Paenibacillus sabuli</name>
    <dbReference type="NCBI Taxonomy" id="2772509"/>
    <lineage>
        <taxon>Bacteria</taxon>
        <taxon>Bacillati</taxon>
        <taxon>Bacillota</taxon>
        <taxon>Bacilli</taxon>
        <taxon>Bacillales</taxon>
        <taxon>Paenibacillaceae</taxon>
        <taxon>Paenibacillus</taxon>
    </lineage>
</organism>
<sequence length="260" mass="29802">MARSIIDKWTKTALMRRDKKLARHMPSTALAGKEALRRMLRRHGMVYVKPTRGSQGRGVMRLERLGGGRGYRYQLGERRRSFATYELAYASIRRAMAGKRHIVQKGIRLLRHRGRAFDIRLMLQRSPRGGFVSTGKLARVAHPRKIVTNGSQGGSIYGTDHVLRRHAGPRRRQALYRRMDDLAQRATRLLRRAAPQINELGMDYAVDGQLKPWILEVNTRPDASPFTLLADQRMIGRIVRYGRGYGRTYKLVCKKAKQGV</sequence>
<comment type="caution">
    <text evidence="3">The sequence shown here is derived from an EMBL/GenBank/DDBJ whole genome shotgun (WGS) entry which is preliminary data.</text>
</comment>
<reference evidence="3" key="1">
    <citation type="submission" date="2020-09" db="EMBL/GenBank/DDBJ databases">
        <title>A novel bacterium of genus Paenibacillus, isolated from South China Sea.</title>
        <authorList>
            <person name="Huang H."/>
            <person name="Mo K."/>
            <person name="Hu Y."/>
        </authorList>
    </citation>
    <scope>NUCLEOTIDE SEQUENCE</scope>
    <source>
        <strain evidence="3">IB182496</strain>
    </source>
</reference>
<keyword evidence="1" id="KW-0067">ATP-binding</keyword>
<evidence type="ECO:0000259" key="2">
    <source>
        <dbReference type="PROSITE" id="PS50975"/>
    </source>
</evidence>
<dbReference type="AlphaFoldDB" id="A0A927BP43"/>
<dbReference type="RefSeq" id="WP_190913695.1">
    <property type="nucleotide sequence ID" value="NZ_JACXIZ010000003.1"/>
</dbReference>
<keyword evidence="1" id="KW-0547">Nucleotide-binding</keyword>
<dbReference type="EMBL" id="JACXIZ010000003">
    <property type="protein sequence ID" value="MBD2843667.1"/>
    <property type="molecule type" value="Genomic_DNA"/>
</dbReference>
<evidence type="ECO:0000313" key="3">
    <source>
        <dbReference type="EMBL" id="MBD2843667.1"/>
    </source>
</evidence>
<keyword evidence="4" id="KW-1185">Reference proteome</keyword>
<protein>
    <submittedName>
        <fullName evidence="3">YheC/YheD family protein</fullName>
    </submittedName>
</protein>
<dbReference type="Proteomes" id="UP000621560">
    <property type="component" value="Unassembled WGS sequence"/>
</dbReference>
<accession>A0A927BP43</accession>